<name>A0AAV8VC42_9CUCU</name>
<dbReference type="Proteomes" id="UP001159042">
    <property type="component" value="Unassembled WGS sequence"/>
</dbReference>
<reference evidence="1 2" key="1">
    <citation type="journal article" date="2023" name="Insect Mol. Biol.">
        <title>Genome sequencing provides insights into the evolution of gene families encoding plant cell wall-degrading enzymes in longhorned beetles.</title>
        <authorList>
            <person name="Shin N.R."/>
            <person name="Okamura Y."/>
            <person name="Kirsch R."/>
            <person name="Pauchet Y."/>
        </authorList>
    </citation>
    <scope>NUCLEOTIDE SEQUENCE [LARGE SCALE GENOMIC DNA]</scope>
    <source>
        <strain evidence="1">EAD_L_NR</strain>
    </source>
</reference>
<dbReference type="AlphaFoldDB" id="A0AAV8VC42"/>
<evidence type="ECO:0000313" key="2">
    <source>
        <dbReference type="Proteomes" id="UP001159042"/>
    </source>
</evidence>
<keyword evidence="2" id="KW-1185">Reference proteome</keyword>
<proteinExistence type="predicted"/>
<comment type="caution">
    <text evidence="1">The sequence shown here is derived from an EMBL/GenBank/DDBJ whole genome shotgun (WGS) entry which is preliminary data.</text>
</comment>
<evidence type="ECO:0000313" key="1">
    <source>
        <dbReference type="EMBL" id="KAJ8911570.1"/>
    </source>
</evidence>
<protein>
    <submittedName>
        <fullName evidence="1">Uncharacterized protein</fullName>
    </submittedName>
</protein>
<dbReference type="EMBL" id="JANEYG010000180">
    <property type="protein sequence ID" value="KAJ8911570.1"/>
    <property type="molecule type" value="Genomic_DNA"/>
</dbReference>
<organism evidence="1 2">
    <name type="scientific">Exocentrus adspersus</name>
    <dbReference type="NCBI Taxonomy" id="1586481"/>
    <lineage>
        <taxon>Eukaryota</taxon>
        <taxon>Metazoa</taxon>
        <taxon>Ecdysozoa</taxon>
        <taxon>Arthropoda</taxon>
        <taxon>Hexapoda</taxon>
        <taxon>Insecta</taxon>
        <taxon>Pterygota</taxon>
        <taxon>Neoptera</taxon>
        <taxon>Endopterygota</taxon>
        <taxon>Coleoptera</taxon>
        <taxon>Polyphaga</taxon>
        <taxon>Cucujiformia</taxon>
        <taxon>Chrysomeloidea</taxon>
        <taxon>Cerambycidae</taxon>
        <taxon>Lamiinae</taxon>
        <taxon>Acanthocinini</taxon>
        <taxon>Exocentrus</taxon>
    </lineage>
</organism>
<sequence>MTDEGYLKGQSDNLPKVDSLMVANFFSKNVLFCSAEIRGTKAARWVDVREGLEREVGNTLRPENIISIMLETERNWNAIKIGIENIMREKEAEERRRENREQH</sequence>
<gene>
    <name evidence="1" type="ORF">NQ315_007952</name>
</gene>
<accession>A0AAV8VC42</accession>